<dbReference type="EMBL" id="LXQA010060580">
    <property type="protein sequence ID" value="MCI06059.1"/>
    <property type="molecule type" value="Genomic_DNA"/>
</dbReference>
<evidence type="ECO:0000313" key="3">
    <source>
        <dbReference type="Proteomes" id="UP000265520"/>
    </source>
</evidence>
<evidence type="ECO:0000313" key="2">
    <source>
        <dbReference type="EMBL" id="MCI06059.1"/>
    </source>
</evidence>
<proteinExistence type="predicted"/>
<organism evidence="2 3">
    <name type="scientific">Trifolium medium</name>
    <dbReference type="NCBI Taxonomy" id="97028"/>
    <lineage>
        <taxon>Eukaryota</taxon>
        <taxon>Viridiplantae</taxon>
        <taxon>Streptophyta</taxon>
        <taxon>Embryophyta</taxon>
        <taxon>Tracheophyta</taxon>
        <taxon>Spermatophyta</taxon>
        <taxon>Magnoliopsida</taxon>
        <taxon>eudicotyledons</taxon>
        <taxon>Gunneridae</taxon>
        <taxon>Pentapetalae</taxon>
        <taxon>rosids</taxon>
        <taxon>fabids</taxon>
        <taxon>Fabales</taxon>
        <taxon>Fabaceae</taxon>
        <taxon>Papilionoideae</taxon>
        <taxon>50 kb inversion clade</taxon>
        <taxon>NPAAA clade</taxon>
        <taxon>Hologalegina</taxon>
        <taxon>IRL clade</taxon>
        <taxon>Trifolieae</taxon>
        <taxon>Trifolium</taxon>
    </lineage>
</organism>
<dbReference type="AlphaFoldDB" id="A0A392P3Q8"/>
<feature type="region of interest" description="Disordered" evidence="1">
    <location>
        <begin position="38"/>
        <end position="57"/>
    </location>
</feature>
<reference evidence="2 3" key="1">
    <citation type="journal article" date="2018" name="Front. Plant Sci.">
        <title>Red Clover (Trifolium pratense) and Zigzag Clover (T. medium) - A Picture of Genomic Similarities and Differences.</title>
        <authorList>
            <person name="Dluhosova J."/>
            <person name="Istvanek J."/>
            <person name="Nedelnik J."/>
            <person name="Repkova J."/>
        </authorList>
    </citation>
    <scope>NUCLEOTIDE SEQUENCE [LARGE SCALE GENOMIC DNA]</scope>
    <source>
        <strain evidence="3">cv. 10/8</strain>
        <tissue evidence="2">Leaf</tissue>
    </source>
</reference>
<evidence type="ECO:0000256" key="1">
    <source>
        <dbReference type="SAM" id="MobiDB-lite"/>
    </source>
</evidence>
<comment type="caution">
    <text evidence="2">The sequence shown here is derived from an EMBL/GenBank/DDBJ whole genome shotgun (WGS) entry which is preliminary data.</text>
</comment>
<keyword evidence="3" id="KW-1185">Reference proteome</keyword>
<accession>A0A392P3Q8</accession>
<dbReference type="Proteomes" id="UP000265520">
    <property type="component" value="Unassembled WGS sequence"/>
</dbReference>
<feature type="non-terminal residue" evidence="2">
    <location>
        <position position="1"/>
    </location>
</feature>
<name>A0A392P3Q8_9FABA</name>
<protein>
    <submittedName>
        <fullName evidence="2">Uncharacterized protein</fullName>
    </submittedName>
</protein>
<sequence length="57" mass="6543">TIAKIHRPWSVLHPYNASFPAVTDQAHHEVGYREAAKYDLDQDQGQPHVKGYRDQCP</sequence>